<protein>
    <recommendedName>
        <fullName evidence="3">DUF1279 domain-containing protein</fullName>
    </recommendedName>
</protein>
<evidence type="ECO:0000259" key="3">
    <source>
        <dbReference type="Pfam" id="PF06916"/>
    </source>
</evidence>
<dbReference type="Pfam" id="PF06916">
    <property type="entry name" value="FAM210A-B_dom"/>
    <property type="match status" value="1"/>
</dbReference>
<dbReference type="Proteomes" id="UP001150538">
    <property type="component" value="Unassembled WGS sequence"/>
</dbReference>
<keyword evidence="2" id="KW-0812">Transmembrane</keyword>
<dbReference type="EMBL" id="JANBPU010000344">
    <property type="protein sequence ID" value="KAJ1912445.1"/>
    <property type="molecule type" value="Genomic_DNA"/>
</dbReference>
<evidence type="ECO:0000313" key="4">
    <source>
        <dbReference type="EMBL" id="KAJ1912445.1"/>
    </source>
</evidence>
<evidence type="ECO:0000313" key="5">
    <source>
        <dbReference type="Proteomes" id="UP001150538"/>
    </source>
</evidence>
<reference evidence="4" key="1">
    <citation type="submission" date="2022-07" db="EMBL/GenBank/DDBJ databases">
        <title>Phylogenomic reconstructions and comparative analyses of Kickxellomycotina fungi.</title>
        <authorList>
            <person name="Reynolds N.K."/>
            <person name="Stajich J.E."/>
            <person name="Barry K."/>
            <person name="Grigoriev I.V."/>
            <person name="Crous P."/>
            <person name="Smith M.E."/>
        </authorList>
    </citation>
    <scope>NUCLEOTIDE SEQUENCE</scope>
    <source>
        <strain evidence="4">NBRC 100468</strain>
    </source>
</reference>
<feature type="region of interest" description="Disordered" evidence="1">
    <location>
        <begin position="21"/>
        <end position="41"/>
    </location>
</feature>
<evidence type="ECO:0000256" key="2">
    <source>
        <dbReference type="SAM" id="Phobius"/>
    </source>
</evidence>
<evidence type="ECO:0000256" key="1">
    <source>
        <dbReference type="SAM" id="MobiDB-lite"/>
    </source>
</evidence>
<dbReference type="AlphaFoldDB" id="A0A9W7ZSJ1"/>
<sequence length="171" mass="18510">MEKPVVLETRIDGLNIESPLPATAATTSTNPSDKTNEKKPPSKLRQLIKNYGRIVIAAYILVSVVDYLLCVWAVMVGGQGLISYVDNLVGAYIPALGRAASKMNMEQQQQASSANTIAGSKVTTSNPNGILMPLRLGLVAAITPKLAKKAQQMGLSWLVSKRDILKERHMH</sequence>
<keyword evidence="5" id="KW-1185">Reference proteome</keyword>
<organism evidence="4 5">
    <name type="scientific">Mycoemilia scoparia</name>
    <dbReference type="NCBI Taxonomy" id="417184"/>
    <lineage>
        <taxon>Eukaryota</taxon>
        <taxon>Fungi</taxon>
        <taxon>Fungi incertae sedis</taxon>
        <taxon>Zoopagomycota</taxon>
        <taxon>Kickxellomycotina</taxon>
        <taxon>Kickxellomycetes</taxon>
        <taxon>Kickxellales</taxon>
        <taxon>Kickxellaceae</taxon>
        <taxon>Mycoemilia</taxon>
    </lineage>
</organism>
<accession>A0A9W7ZSJ1</accession>
<gene>
    <name evidence="4" type="ORF">H4219_005603</name>
</gene>
<comment type="caution">
    <text evidence="4">The sequence shown here is derived from an EMBL/GenBank/DDBJ whole genome shotgun (WGS) entry which is preliminary data.</text>
</comment>
<keyword evidence="2" id="KW-1133">Transmembrane helix</keyword>
<feature type="compositionally biased region" description="Low complexity" evidence="1">
    <location>
        <begin position="21"/>
        <end position="32"/>
    </location>
</feature>
<keyword evidence="2" id="KW-0472">Membrane</keyword>
<dbReference type="OrthoDB" id="426386at2759"/>
<feature type="domain" description="DUF1279" evidence="3">
    <location>
        <begin position="43"/>
        <end position="144"/>
    </location>
</feature>
<dbReference type="InterPro" id="IPR009688">
    <property type="entry name" value="FAM210A/B-like_dom"/>
</dbReference>
<proteinExistence type="predicted"/>
<feature type="transmembrane region" description="Helical" evidence="2">
    <location>
        <begin position="54"/>
        <end position="75"/>
    </location>
</feature>
<name>A0A9W7ZSJ1_9FUNG</name>